<dbReference type="InterPro" id="IPR052025">
    <property type="entry name" value="Xyloglucanase_GH74"/>
</dbReference>
<keyword evidence="2" id="KW-0964">Secreted</keyword>
<evidence type="ECO:0000256" key="2">
    <source>
        <dbReference type="ARBA" id="ARBA00022525"/>
    </source>
</evidence>
<dbReference type="InterPro" id="IPR010496">
    <property type="entry name" value="AL/BT2_dom"/>
</dbReference>
<evidence type="ECO:0000256" key="1">
    <source>
        <dbReference type="ARBA" id="ARBA00004613"/>
    </source>
</evidence>
<dbReference type="Pfam" id="PF24517">
    <property type="entry name" value="CBM96"/>
    <property type="match status" value="1"/>
</dbReference>
<dbReference type="Gene3D" id="2.130.10.10">
    <property type="entry name" value="YVTN repeat-like/Quinoprotein amine dehydrogenase"/>
    <property type="match status" value="4"/>
</dbReference>
<feature type="non-terminal residue" evidence="7">
    <location>
        <position position="1631"/>
    </location>
</feature>
<dbReference type="Gene3D" id="3.30.1920.20">
    <property type="match status" value="2"/>
</dbReference>
<dbReference type="SUPFAM" id="SSF49899">
    <property type="entry name" value="Concanavalin A-like lectins/glucanases"/>
    <property type="match status" value="1"/>
</dbReference>
<evidence type="ECO:0000313" key="8">
    <source>
        <dbReference type="Proteomes" id="UP000616779"/>
    </source>
</evidence>
<comment type="caution">
    <text evidence="7">The sequence shown here is derived from an EMBL/GenBank/DDBJ whole genome shotgun (WGS) entry which is preliminary data.</text>
</comment>
<dbReference type="InterPro" id="IPR058094">
    <property type="entry name" value="Ig-like_OmpL47-like"/>
</dbReference>
<dbReference type="Proteomes" id="UP000616779">
    <property type="component" value="Unassembled WGS sequence"/>
</dbReference>
<name>A0ABX1XWR2_9BACL</name>
<dbReference type="InterPro" id="IPR032812">
    <property type="entry name" value="SbsA_Ig"/>
</dbReference>
<dbReference type="InterPro" id="IPR015943">
    <property type="entry name" value="WD40/YVTN_repeat-like_dom_sf"/>
</dbReference>
<sequence length="1631" mass="177417">MRGIWGKVVISVLLLVMLVAWGMPGRMMADNGTSDEMTLYPTEDARVESRNMEANFGSTTTGLHVKQNSVDFRESMLKFDLAGVDARGQGFKAKLRLYYTYPGSTVPNGTTSLYKLPDPGVWSETSVTWNTRPTPGAALGSVANPSVSGTWVEFDITQAITGDGVHSFYLKSTAWNNNVYFNSREDAINKPELVISWPVVTASSPSDGAMEVPVTARTAKINFRKAMDLTSMNPSSIVVTREPGSVPVTYAVYAAEPGSYSLTLPDTLSYRRSYKITIKKTVRFADGSQLGKDVVRTFRTAPEAKDSLTVTRYEPWLTQLHLTSPESVSQGIKGGEGAQLITTLEPSRSNADLMLMGLDTYSIWRSDDGGSNWRISDEGSRIAATGVIDAAIDPEEDRLAFAASSADNETEVTQGAGLYKSEDGGHSWRQVLQGSYYSRLPDGYLIRSSGNLIQFGPMLGTKRVVYAAFHDEGVFRSVDSGETWTSIGLDGFIVTELHYDTTGGRLIAATYGGGLFASEDEGATWTLKSGGLTSSNIRSVAVLPSDPDSWVIVAGPNAMYRTSDAGTTWQPIAAPGGLPTGSSLKRAVFGAPDSSGHSRLYLSLHAMRYPFRVSDDMGASWSGEPKLHMEPVYYQSERGWEGEAVAVDPYDPDTVWVSFRAQLFKSTDGGLTFNISNSGYSGARARAFLFNSENDNDILIGMTDIGIAKSVDPGSSAVYPMFYELTVDQTNKIRVPDMSNAKTVSGMVRDPNDRNHLFISTGNYATSVIAESRDGGESFKQLAGTAGNLLTSIVYHPQDKQVIYADNRISSDNGATWSFLSRDVLAMSPFDGDTVYSANTIYSQREVDGSGNPINRVYRSDDRGATWTIIADLPPAPRLNRIMIREILADKFMPGRLWLATNGGVYRLDGTTLTYFGAANGLRPHPFGEIEVFSLDQDPNNAAHLVAGGVDYVGRAQGAGLFETYDSGQNWMRVPEIPGKADIWHVKFHPTASKVYMATSAGTWVYEFDKLLHKDDFDNSDLVGWSTVAGTAAVAADGSGRALSLSDAVRNRVVIGSSDWTGYDANTWIKVNSWNVNGRVSLLANYLDDDNYYQMAYSSVNGKLSIVKRFGGVETTLEESVSFALETGRYHEFQLVVRHGTLKGCIDGDCKVIASDSSLTSGKAGVSTDDQPAYVDDWTVSDPYLFRDDFEDGQSYGWTGDRGLWTVSAGGIGRSHAYSANDSVANRSMNGSREWKDYSFEASFKVDSWNSGAWVSLYSRYTDAANYYLAYYSRSDNRFRILKRVNGISTVMATSAAVDLAAGVYHHIRFNADGSLLTLIFNGQTVASVSDSALVRGAIGLGTTAQPAYFDDIGIFGTADTVLPVTTVVVDGMERSGWYTGNPLLKFIAVDYHTTVAKTEYSIDNGVNWLLYTQPIPLMQEGMLTIHYRSTDSMGNKEQVKQKVIQIDKTAPVSNITMSPAQPDGMNGWYVNPVTVTLAATDNLSRVATSEYSLDGGTTWHPYTNSLIFDRDGQHTLSYRSTDNAGNVEMQRTSVINIDMTVPTASVAYSRSTPTNDIVVASITPSEHVTITNNGGSNSYSFIMNGSFTFEFVDDAGNQGTATATINNMITKSKGVPGKPDLSNDNGYDTG</sequence>
<dbReference type="InterPro" id="IPR055372">
    <property type="entry name" value="CBM96"/>
</dbReference>
<evidence type="ECO:0000259" key="5">
    <source>
        <dbReference type="Pfam" id="PF13205"/>
    </source>
</evidence>
<dbReference type="SUPFAM" id="SSF50939">
    <property type="entry name" value="Sialidases"/>
    <property type="match status" value="1"/>
</dbReference>
<evidence type="ECO:0000259" key="6">
    <source>
        <dbReference type="Pfam" id="PF24517"/>
    </source>
</evidence>
<dbReference type="NCBIfam" id="NF047446">
    <property type="entry name" value="barrel_OmpL47"/>
    <property type="match status" value="2"/>
</dbReference>
<dbReference type="PANTHER" id="PTHR43739">
    <property type="entry name" value="XYLOGLUCANASE (EUROFUNG)"/>
    <property type="match status" value="1"/>
</dbReference>
<evidence type="ECO:0000259" key="4">
    <source>
        <dbReference type="Pfam" id="PF06439"/>
    </source>
</evidence>
<organism evidence="7 8">
    <name type="scientific">Paenibacillus phytorum</name>
    <dbReference type="NCBI Taxonomy" id="2654977"/>
    <lineage>
        <taxon>Bacteria</taxon>
        <taxon>Bacillati</taxon>
        <taxon>Bacillota</taxon>
        <taxon>Bacilli</taxon>
        <taxon>Bacillales</taxon>
        <taxon>Paenibacillaceae</taxon>
        <taxon>Paenibacillus</taxon>
    </lineage>
</organism>
<dbReference type="InterPro" id="IPR013320">
    <property type="entry name" value="ConA-like_dom_sf"/>
</dbReference>
<gene>
    <name evidence="7" type="ORF">GC098_16525</name>
</gene>
<proteinExistence type="predicted"/>
<accession>A0ABX1XWR2</accession>
<evidence type="ECO:0000256" key="3">
    <source>
        <dbReference type="ARBA" id="ARBA00022729"/>
    </source>
</evidence>
<feature type="domain" description="Carbohydrate-binding module family 96" evidence="6">
    <location>
        <begin position="37"/>
        <end position="196"/>
    </location>
</feature>
<dbReference type="SUPFAM" id="SSF110296">
    <property type="entry name" value="Oligoxyloglucan reducing end-specific cellobiohydrolase"/>
    <property type="match status" value="3"/>
</dbReference>
<dbReference type="CDD" id="cd15482">
    <property type="entry name" value="Sialidase_non-viral"/>
    <property type="match status" value="1"/>
</dbReference>
<feature type="domain" description="SbsA Ig-like" evidence="5">
    <location>
        <begin position="198"/>
        <end position="300"/>
    </location>
</feature>
<dbReference type="Gene3D" id="2.60.120.560">
    <property type="entry name" value="Exo-inulinase, domain 1"/>
    <property type="match status" value="2"/>
</dbReference>
<keyword evidence="8" id="KW-1185">Reference proteome</keyword>
<comment type="subcellular location">
    <subcellularLocation>
        <location evidence="1">Secreted</location>
    </subcellularLocation>
</comment>
<evidence type="ECO:0000313" key="7">
    <source>
        <dbReference type="EMBL" id="NOU73005.1"/>
    </source>
</evidence>
<dbReference type="EMBL" id="WHOA01000114">
    <property type="protein sequence ID" value="NOU73005.1"/>
    <property type="molecule type" value="Genomic_DNA"/>
</dbReference>
<dbReference type="InterPro" id="IPR036278">
    <property type="entry name" value="Sialidase_sf"/>
</dbReference>
<reference evidence="7 8" key="1">
    <citation type="submission" date="2019-10" db="EMBL/GenBank/DDBJ databases">
        <title>Description of Paenibacillus terrestris sp. nov.</title>
        <authorList>
            <person name="Carlier A."/>
            <person name="Qi S."/>
        </authorList>
    </citation>
    <scope>NUCLEOTIDE SEQUENCE [LARGE SCALE GENOMIC DNA]</scope>
    <source>
        <strain evidence="7 8">LMG 31458</strain>
    </source>
</reference>
<dbReference type="Pfam" id="PF06439">
    <property type="entry name" value="3keto-disac_hyd"/>
    <property type="match status" value="1"/>
</dbReference>
<dbReference type="PANTHER" id="PTHR43739:SF5">
    <property type="entry name" value="EXO-ALPHA-SIALIDASE"/>
    <property type="match status" value="1"/>
</dbReference>
<feature type="domain" description="3-keto-alpha-glucoside-1,2-lyase/3-keto-2-hydroxy-glucal hydratase" evidence="4">
    <location>
        <begin position="1190"/>
        <end position="1355"/>
    </location>
</feature>
<dbReference type="Pfam" id="PF13205">
    <property type="entry name" value="Big_5"/>
    <property type="match status" value="1"/>
</dbReference>
<dbReference type="RefSeq" id="WP_171644282.1">
    <property type="nucleotide sequence ID" value="NZ_WHOA01000114.1"/>
</dbReference>
<keyword evidence="3" id="KW-0732">Signal</keyword>
<dbReference type="NCBIfam" id="NF033679">
    <property type="entry name" value="DNRLRE_dom"/>
    <property type="match status" value="1"/>
</dbReference>
<protein>
    <submittedName>
        <fullName evidence="7">DNRLRE domain-containing protein</fullName>
    </submittedName>
</protein>